<comment type="pathway">
    <text evidence="3 9">Carbohydrate metabolism; galactose metabolism.</text>
</comment>
<feature type="domain" description="NAD(P)-binding" evidence="10">
    <location>
        <begin position="4"/>
        <end position="324"/>
    </location>
</feature>
<protein>
    <recommendedName>
        <fullName evidence="6 9">UDP-glucose 4-epimerase</fullName>
        <ecNumber evidence="5 9">5.1.3.2</ecNumber>
    </recommendedName>
</protein>
<evidence type="ECO:0000256" key="7">
    <source>
        <dbReference type="ARBA" id="ARBA00023027"/>
    </source>
</evidence>
<comment type="cofactor">
    <cofactor evidence="2 9">
        <name>NAD(+)</name>
        <dbReference type="ChEBI" id="CHEBI:57540"/>
    </cofactor>
</comment>
<dbReference type="GO" id="GO:0005829">
    <property type="term" value="C:cytosol"/>
    <property type="evidence" value="ECO:0007669"/>
    <property type="project" value="TreeGrafter"/>
</dbReference>
<dbReference type="CDD" id="cd05247">
    <property type="entry name" value="UDP_G4E_1_SDR_e"/>
    <property type="match status" value="1"/>
</dbReference>
<dbReference type="RefSeq" id="WP_112056522.1">
    <property type="nucleotide sequence ID" value="NZ_QLSX01000019.1"/>
</dbReference>
<evidence type="ECO:0000256" key="8">
    <source>
        <dbReference type="ARBA" id="ARBA00023235"/>
    </source>
</evidence>
<evidence type="ECO:0000256" key="2">
    <source>
        <dbReference type="ARBA" id="ARBA00001911"/>
    </source>
</evidence>
<organism evidence="11 12">
    <name type="scientific">Onishia taeanensis</name>
    <dbReference type="NCBI Taxonomy" id="284577"/>
    <lineage>
        <taxon>Bacteria</taxon>
        <taxon>Pseudomonadati</taxon>
        <taxon>Pseudomonadota</taxon>
        <taxon>Gammaproteobacteria</taxon>
        <taxon>Oceanospirillales</taxon>
        <taxon>Halomonadaceae</taxon>
        <taxon>Onishia</taxon>
    </lineage>
</organism>
<accession>A0A328XF68</accession>
<dbReference type="Gene3D" id="3.90.25.10">
    <property type="entry name" value="UDP-galactose 4-epimerase, domain 1"/>
    <property type="match status" value="1"/>
</dbReference>
<dbReference type="OrthoDB" id="9803010at2"/>
<name>A0A328XF68_9GAMM</name>
<evidence type="ECO:0000256" key="4">
    <source>
        <dbReference type="ARBA" id="ARBA00007637"/>
    </source>
</evidence>
<proteinExistence type="inferred from homology"/>
<dbReference type="GO" id="GO:0006012">
    <property type="term" value="P:galactose metabolic process"/>
    <property type="evidence" value="ECO:0007669"/>
    <property type="project" value="UniProtKB-UniPathway"/>
</dbReference>
<evidence type="ECO:0000256" key="1">
    <source>
        <dbReference type="ARBA" id="ARBA00000083"/>
    </source>
</evidence>
<evidence type="ECO:0000259" key="10">
    <source>
        <dbReference type="Pfam" id="PF16363"/>
    </source>
</evidence>
<dbReference type="Pfam" id="PF16363">
    <property type="entry name" value="GDP_Man_Dehyd"/>
    <property type="match status" value="1"/>
</dbReference>
<dbReference type="SUPFAM" id="SSF51735">
    <property type="entry name" value="NAD(P)-binding Rossmann-fold domains"/>
    <property type="match status" value="1"/>
</dbReference>
<dbReference type="AlphaFoldDB" id="A0A328XF68"/>
<dbReference type="EMBL" id="QLSX01000019">
    <property type="protein sequence ID" value="RAR56811.1"/>
    <property type="molecule type" value="Genomic_DNA"/>
</dbReference>
<comment type="caution">
    <text evidence="11">The sequence shown here is derived from an EMBL/GenBank/DDBJ whole genome shotgun (WGS) entry which is preliminary data.</text>
</comment>
<dbReference type="NCBIfam" id="NF007956">
    <property type="entry name" value="PRK10675.1"/>
    <property type="match status" value="1"/>
</dbReference>
<dbReference type="InterPro" id="IPR016040">
    <property type="entry name" value="NAD(P)-bd_dom"/>
</dbReference>
<evidence type="ECO:0000256" key="6">
    <source>
        <dbReference type="ARBA" id="ARBA00018569"/>
    </source>
</evidence>
<dbReference type="UniPathway" id="UPA00214"/>
<evidence type="ECO:0000313" key="11">
    <source>
        <dbReference type="EMBL" id="RAR56811.1"/>
    </source>
</evidence>
<sequence length="337" mass="37331">MTILVTGGAGYVGAHTVVELLRHGYEVVVVDSLINGSKEALRRVEEISGRSIHFFEGDLRDRAFLDEIFLAHSIVSVIHLAGLKAVAESVKNPLKYYDANVCGSIVLFQAMASAGVRNLVFSSSATVYGLEAPIPYVETVDRGKALHPYGNSKAIVEQFLTDLCSSDERWSVVILRYFNPIGAHPSGLIGEDPRGIPNNLMPFISQVAVGRRPELSIYGSDYPTKDGTCIRDYLHVVDLALGHVTSLFKLKTPGIYTYNLGTGQGASVLDVVRTFESVTGEKVPYHFADRRDGDLAAFWADVRKAGRELDWRAERSLEDMVQDTWRWQRDNPHGYIK</sequence>
<dbReference type="NCBIfam" id="TIGR01179">
    <property type="entry name" value="galE"/>
    <property type="match status" value="1"/>
</dbReference>
<comment type="subunit">
    <text evidence="9">Homodimer.</text>
</comment>
<gene>
    <name evidence="11" type="ORF">BCL93_11913</name>
</gene>
<dbReference type="InterPro" id="IPR036291">
    <property type="entry name" value="NAD(P)-bd_dom_sf"/>
</dbReference>
<dbReference type="GO" id="GO:0003978">
    <property type="term" value="F:UDP-glucose 4-epimerase activity"/>
    <property type="evidence" value="ECO:0007669"/>
    <property type="project" value="UniProtKB-UniRule"/>
</dbReference>
<evidence type="ECO:0000313" key="12">
    <source>
        <dbReference type="Proteomes" id="UP000249700"/>
    </source>
</evidence>
<keyword evidence="7 9" id="KW-0520">NAD</keyword>
<reference evidence="11 12" key="1">
    <citation type="submission" date="2018-06" db="EMBL/GenBank/DDBJ databases">
        <title>Comparative analysis of microorganisms from saline springs in Andes Mountain Range, Colombia.</title>
        <authorList>
            <person name="Rubin E."/>
        </authorList>
    </citation>
    <scope>NUCLEOTIDE SEQUENCE [LARGE SCALE GENOMIC DNA]</scope>
    <source>
        <strain evidence="11 12">USBA-857</strain>
    </source>
</reference>
<dbReference type="PANTHER" id="PTHR43725">
    <property type="entry name" value="UDP-GLUCOSE 4-EPIMERASE"/>
    <property type="match status" value="1"/>
</dbReference>
<keyword evidence="9" id="KW-0119">Carbohydrate metabolism</keyword>
<dbReference type="Gene3D" id="3.40.50.720">
    <property type="entry name" value="NAD(P)-binding Rossmann-like Domain"/>
    <property type="match status" value="1"/>
</dbReference>
<comment type="similarity">
    <text evidence="4 9">Belongs to the NAD(P)-dependent epimerase/dehydratase family.</text>
</comment>
<evidence type="ECO:0000256" key="5">
    <source>
        <dbReference type="ARBA" id="ARBA00013189"/>
    </source>
</evidence>
<dbReference type="InterPro" id="IPR005886">
    <property type="entry name" value="UDP_G4E"/>
</dbReference>
<keyword evidence="8 9" id="KW-0413">Isomerase</keyword>
<evidence type="ECO:0000256" key="3">
    <source>
        <dbReference type="ARBA" id="ARBA00004947"/>
    </source>
</evidence>
<comment type="catalytic activity">
    <reaction evidence="1 9">
        <text>UDP-alpha-D-glucose = UDP-alpha-D-galactose</text>
        <dbReference type="Rhea" id="RHEA:22168"/>
        <dbReference type="ChEBI" id="CHEBI:58885"/>
        <dbReference type="ChEBI" id="CHEBI:66914"/>
        <dbReference type="EC" id="5.1.3.2"/>
    </reaction>
</comment>
<evidence type="ECO:0000256" key="9">
    <source>
        <dbReference type="RuleBase" id="RU366046"/>
    </source>
</evidence>
<dbReference type="PANTHER" id="PTHR43725:SF47">
    <property type="entry name" value="UDP-GLUCOSE 4-EPIMERASE"/>
    <property type="match status" value="1"/>
</dbReference>
<dbReference type="Proteomes" id="UP000249700">
    <property type="component" value="Unassembled WGS sequence"/>
</dbReference>
<dbReference type="EC" id="5.1.3.2" evidence="5 9"/>